<feature type="compositionally biased region" description="Low complexity" evidence="3">
    <location>
        <begin position="79"/>
        <end position="88"/>
    </location>
</feature>
<dbReference type="InterPro" id="IPR009395">
    <property type="entry name" value="BLOC1S1"/>
</dbReference>
<dbReference type="EMBL" id="RBVV01000035">
    <property type="protein sequence ID" value="RNJ57793.1"/>
    <property type="molecule type" value="Genomic_DNA"/>
</dbReference>
<dbReference type="GO" id="GO:0031083">
    <property type="term" value="C:BLOC-1 complex"/>
    <property type="evidence" value="ECO:0007669"/>
    <property type="project" value="InterPro"/>
</dbReference>
<accession>A0A3M9YB94</accession>
<dbReference type="GeneID" id="39609275"/>
<dbReference type="PANTHER" id="PTHR13073:SF0">
    <property type="entry name" value="BIOGENESIS OF LYSOSOME-RELATED ORGANELLES COMPLEX 1 SUBUNIT 1"/>
    <property type="match status" value="1"/>
</dbReference>
<dbReference type="STRING" id="1051616.A0A3M9YB94"/>
<keyword evidence="5" id="KW-1185">Reference proteome</keyword>
<reference evidence="4 5" key="1">
    <citation type="submission" date="2018-10" db="EMBL/GenBank/DDBJ databases">
        <title>Genome sequence of Verticillium nonalfalfae VnAa140.</title>
        <authorList>
            <person name="Stajich J.E."/>
            <person name="Kasson M.T."/>
        </authorList>
    </citation>
    <scope>NUCLEOTIDE SEQUENCE [LARGE SCALE GENOMIC DNA]</scope>
    <source>
        <strain evidence="4 5">VnAa140</strain>
    </source>
</reference>
<evidence type="ECO:0000256" key="3">
    <source>
        <dbReference type="SAM" id="MobiDB-lite"/>
    </source>
</evidence>
<evidence type="ECO:0000313" key="5">
    <source>
        <dbReference type="Proteomes" id="UP000267145"/>
    </source>
</evidence>
<feature type="compositionally biased region" description="Low complexity" evidence="3">
    <location>
        <begin position="18"/>
        <end position="67"/>
    </location>
</feature>
<feature type="compositionally biased region" description="Low complexity" evidence="3">
    <location>
        <begin position="197"/>
        <end position="219"/>
    </location>
</feature>
<dbReference type="GO" id="GO:0016197">
    <property type="term" value="P:endosomal transport"/>
    <property type="evidence" value="ECO:0007669"/>
    <property type="project" value="TreeGrafter"/>
</dbReference>
<proteinExistence type="inferred from homology"/>
<dbReference type="AlphaFoldDB" id="A0A3M9YB94"/>
<protein>
    <recommendedName>
        <fullName evidence="2">Biogenesis of lysosome-related organelles complex 1 subunit 1</fullName>
    </recommendedName>
</protein>
<comment type="caution">
    <text evidence="4">The sequence shown here is derived from an EMBL/GenBank/DDBJ whole genome shotgun (WGS) entry which is preliminary data.</text>
</comment>
<dbReference type="PANTHER" id="PTHR13073">
    <property type="entry name" value="BLOC-1 COMPLEX SUBUNIT 1"/>
    <property type="match status" value="1"/>
</dbReference>
<feature type="region of interest" description="Disordered" evidence="3">
    <location>
        <begin position="197"/>
        <end position="298"/>
    </location>
</feature>
<dbReference type="Proteomes" id="UP000267145">
    <property type="component" value="Unassembled WGS sequence"/>
</dbReference>
<sequence length="298" mass="30836">MARVRSRCYVKPTRIIMSSSEPSSASGSFLPPQAAASSTTTTSLSSPRQSSLASPRIAPSTTTSLSSPGLINIPPPLPALSTTSTSASVLHQTLPSPDQQRHVAEARAAVVASIGNILDSELQSRATMLHANAAAISRQERDVVRATDGLRRENDKLAKWSGDAARRVKELGNVQNWAEVLERDFLVLEETMRLVREGSSGSCGSWSGSGSQSGSWSGSEDGGDGGAKVDGDGDVRMAEDMESGGARLAPDSPGKGKGKGVGDVCANTPQNAAEHDPSSEAAQGRGQGRAATSLPNTT</sequence>
<feature type="region of interest" description="Disordered" evidence="3">
    <location>
        <begin position="1"/>
        <end position="90"/>
    </location>
</feature>
<comment type="similarity">
    <text evidence="1">Belongs to the BLOC1S1 family.</text>
</comment>
<organism evidence="4 5">
    <name type="scientific">Verticillium nonalfalfae</name>
    <dbReference type="NCBI Taxonomy" id="1051616"/>
    <lineage>
        <taxon>Eukaryota</taxon>
        <taxon>Fungi</taxon>
        <taxon>Dikarya</taxon>
        <taxon>Ascomycota</taxon>
        <taxon>Pezizomycotina</taxon>
        <taxon>Sordariomycetes</taxon>
        <taxon>Hypocreomycetidae</taxon>
        <taxon>Glomerellales</taxon>
        <taxon>Plectosphaerellaceae</taxon>
        <taxon>Verticillium</taxon>
    </lineage>
</organism>
<evidence type="ECO:0000256" key="1">
    <source>
        <dbReference type="ARBA" id="ARBA00007133"/>
    </source>
</evidence>
<dbReference type="RefSeq" id="XP_028495951.1">
    <property type="nucleotide sequence ID" value="XM_028639736.1"/>
</dbReference>
<evidence type="ECO:0000256" key="2">
    <source>
        <dbReference type="ARBA" id="ARBA00019577"/>
    </source>
</evidence>
<gene>
    <name evidence="4" type="ORF">D7B24_005586</name>
</gene>
<name>A0A3M9YB94_9PEZI</name>
<feature type="compositionally biased region" description="Low complexity" evidence="3">
    <location>
        <begin position="281"/>
        <end position="291"/>
    </location>
</feature>
<feature type="compositionally biased region" description="Basic and acidic residues" evidence="3">
    <location>
        <begin position="227"/>
        <end position="239"/>
    </location>
</feature>
<dbReference type="Pfam" id="PF06320">
    <property type="entry name" value="GCN5L1"/>
    <property type="match status" value="1"/>
</dbReference>
<evidence type="ECO:0000313" key="4">
    <source>
        <dbReference type="EMBL" id="RNJ57793.1"/>
    </source>
</evidence>